<comment type="function">
    <text evidence="6 7">Catalyzes the reversible transfer of the terminal phosphate of ATP to form a long-chain polyphosphate (polyP).</text>
</comment>
<dbReference type="SUPFAM" id="SSF140356">
    <property type="entry name" value="PPK N-terminal domain-like"/>
    <property type="match status" value="1"/>
</dbReference>
<dbReference type="GO" id="GO:0046872">
    <property type="term" value="F:metal ion binding"/>
    <property type="evidence" value="ECO:0007669"/>
    <property type="project" value="UniProtKB-KW"/>
</dbReference>
<feature type="domain" description="Polyphosphate kinase C-terminal" evidence="11">
    <location>
        <begin position="522"/>
        <end position="696"/>
    </location>
</feature>
<comment type="PTM">
    <text evidence="6 7">An intermediate of this reaction is the autophosphorylated ppk in which a phosphate is covalently linked to a histidine residue through a N-P bond.</text>
</comment>
<dbReference type="InterPro" id="IPR036832">
    <property type="entry name" value="PPK_N_dom_sf"/>
</dbReference>
<comment type="similarity">
    <text evidence="6 7">Belongs to the polyphosphate kinase 1 (PPK1) family.</text>
</comment>
<dbReference type="Pfam" id="PF13089">
    <property type="entry name" value="PP_kinase_N"/>
    <property type="match status" value="1"/>
</dbReference>
<accession>A0A164A8Y4</accession>
<keyword evidence="2 6" id="KW-0808">Transferase</keyword>
<evidence type="ECO:0000256" key="6">
    <source>
        <dbReference type="HAMAP-Rule" id="MF_00347"/>
    </source>
</evidence>
<feature type="binding site" evidence="6">
    <location>
        <position position="423"/>
    </location>
    <ligand>
        <name>Mg(2+)</name>
        <dbReference type="ChEBI" id="CHEBI:18420"/>
    </ligand>
</feature>
<feature type="binding site" evidence="6">
    <location>
        <position position="393"/>
    </location>
    <ligand>
        <name>Mg(2+)</name>
        <dbReference type="ChEBI" id="CHEBI:18420"/>
    </ligand>
</feature>
<dbReference type="PIRSF" id="PIRSF015589">
    <property type="entry name" value="PP_kinase"/>
    <property type="match status" value="1"/>
</dbReference>
<evidence type="ECO:0000256" key="2">
    <source>
        <dbReference type="ARBA" id="ARBA00022679"/>
    </source>
</evidence>
<dbReference type="NCBIfam" id="NF003917">
    <property type="entry name" value="PRK05443.1-1"/>
    <property type="match status" value="1"/>
</dbReference>
<feature type="binding site" evidence="6">
    <location>
        <position position="67"/>
    </location>
    <ligand>
        <name>ATP</name>
        <dbReference type="ChEBI" id="CHEBI:30616"/>
    </ligand>
</feature>
<evidence type="ECO:0000256" key="1">
    <source>
        <dbReference type="ARBA" id="ARBA00022553"/>
    </source>
</evidence>
<feature type="binding site" evidence="6">
    <location>
        <position position="610"/>
    </location>
    <ligand>
        <name>ATP</name>
        <dbReference type="ChEBI" id="CHEBI:30616"/>
    </ligand>
</feature>
<dbReference type="Gene3D" id="3.30.870.10">
    <property type="entry name" value="Endonuclease Chain A"/>
    <property type="match status" value="2"/>
</dbReference>
<dbReference type="InterPro" id="IPR003414">
    <property type="entry name" value="PP_kinase"/>
</dbReference>
<dbReference type="Pfam" id="PF02503">
    <property type="entry name" value="PP_kinase"/>
    <property type="match status" value="1"/>
</dbReference>
<dbReference type="Gene3D" id="3.30.1840.10">
    <property type="entry name" value="Polyphosphate kinase middle domain"/>
    <property type="match status" value="1"/>
</dbReference>
<dbReference type="InterPro" id="IPR025200">
    <property type="entry name" value="PPK_C_dom2"/>
</dbReference>
<evidence type="ECO:0000259" key="10">
    <source>
        <dbReference type="Pfam" id="PF13089"/>
    </source>
</evidence>
<dbReference type="EC" id="2.7.4.1" evidence="6 7"/>
<dbReference type="InterPro" id="IPR025198">
    <property type="entry name" value="PPK_N_dom"/>
</dbReference>
<comment type="caution">
    <text evidence="13">The sequence shown here is derived from an EMBL/GenBank/DDBJ whole genome shotgun (WGS) entry which is preliminary data.</text>
</comment>
<feature type="binding site" evidence="6">
    <location>
        <position position="582"/>
    </location>
    <ligand>
        <name>ATP</name>
        <dbReference type="ChEBI" id="CHEBI:30616"/>
    </ligand>
</feature>
<dbReference type="GO" id="GO:0008976">
    <property type="term" value="F:polyphosphate kinase activity"/>
    <property type="evidence" value="ECO:0007669"/>
    <property type="project" value="UniProtKB-UniRule"/>
</dbReference>
<dbReference type="NCBIfam" id="NF003918">
    <property type="entry name" value="PRK05443.1-2"/>
    <property type="match status" value="1"/>
</dbReference>
<dbReference type="OrthoDB" id="9761456at2"/>
<dbReference type="PANTHER" id="PTHR30218:SF0">
    <property type="entry name" value="POLYPHOSPHATE KINASE"/>
    <property type="match status" value="1"/>
</dbReference>
<feature type="binding site" evidence="6">
    <location>
        <position position="486"/>
    </location>
    <ligand>
        <name>ATP</name>
        <dbReference type="ChEBI" id="CHEBI:30616"/>
    </ligand>
</feature>
<dbReference type="NCBIfam" id="NF003921">
    <property type="entry name" value="PRK05443.2-2"/>
    <property type="match status" value="1"/>
</dbReference>
<evidence type="ECO:0000256" key="8">
    <source>
        <dbReference type="SAM" id="MobiDB-lite"/>
    </source>
</evidence>
<dbReference type="Proteomes" id="UP000076574">
    <property type="component" value="Unassembled WGS sequence"/>
</dbReference>
<dbReference type="PANTHER" id="PTHR30218">
    <property type="entry name" value="POLYPHOSPHATE KINASE"/>
    <property type="match status" value="1"/>
</dbReference>
<dbReference type="CDD" id="cd09168">
    <property type="entry name" value="PLDc_PaPPK1_C2_like"/>
    <property type="match status" value="1"/>
</dbReference>
<keyword evidence="4 6" id="KW-0418">Kinase</keyword>
<evidence type="ECO:0000313" key="13">
    <source>
        <dbReference type="EMBL" id="KZD24435.1"/>
    </source>
</evidence>
<dbReference type="GO" id="GO:0006799">
    <property type="term" value="P:polyphosphate biosynthetic process"/>
    <property type="evidence" value="ECO:0007669"/>
    <property type="project" value="UniProtKB-UniRule"/>
</dbReference>
<evidence type="ECO:0000259" key="9">
    <source>
        <dbReference type="Pfam" id="PF02503"/>
    </source>
</evidence>
<dbReference type="CDD" id="cd09165">
    <property type="entry name" value="PLDc_PaPPK1_C1_like"/>
    <property type="match status" value="1"/>
</dbReference>
<name>A0A164A8Y4_9BRAD</name>
<feature type="domain" description="Polyphosphate kinase C-terminal" evidence="12">
    <location>
        <begin position="349"/>
        <end position="514"/>
    </location>
</feature>
<keyword evidence="6" id="KW-0460">Magnesium</keyword>
<feature type="region of interest" description="Disordered" evidence="8">
    <location>
        <begin position="702"/>
        <end position="733"/>
    </location>
</feature>
<dbReference type="Pfam" id="PF13090">
    <property type="entry name" value="PP_kinase_C"/>
    <property type="match status" value="1"/>
</dbReference>
<dbReference type="GO" id="GO:0009358">
    <property type="term" value="C:polyphosphate kinase complex"/>
    <property type="evidence" value="ECO:0007669"/>
    <property type="project" value="InterPro"/>
</dbReference>
<evidence type="ECO:0000259" key="11">
    <source>
        <dbReference type="Pfam" id="PF13090"/>
    </source>
</evidence>
<evidence type="ECO:0000313" key="14">
    <source>
        <dbReference type="Proteomes" id="UP000076574"/>
    </source>
</evidence>
<dbReference type="InterPro" id="IPR041108">
    <property type="entry name" value="PP_kinase_C_1"/>
</dbReference>
<dbReference type="RefSeq" id="WP_068731092.1">
    <property type="nucleotide sequence ID" value="NZ_LVYV01000004.1"/>
</dbReference>
<keyword evidence="1 6" id="KW-0597">Phosphoprotein</keyword>
<keyword evidence="14" id="KW-1185">Reference proteome</keyword>
<dbReference type="Gene3D" id="1.20.58.310">
    <property type="entry name" value="Polyphosphate kinase N-terminal domain"/>
    <property type="match status" value="1"/>
</dbReference>
<dbReference type="InterPro" id="IPR036830">
    <property type="entry name" value="PP_kinase_middle_dom_sf"/>
</dbReference>
<evidence type="ECO:0000256" key="5">
    <source>
        <dbReference type="ARBA" id="ARBA00022840"/>
    </source>
</evidence>
<feature type="domain" description="Polyphosphate kinase middle" evidence="9">
    <location>
        <begin position="143"/>
        <end position="322"/>
    </location>
</feature>
<dbReference type="GO" id="GO:0005524">
    <property type="term" value="F:ATP binding"/>
    <property type="evidence" value="ECO:0007669"/>
    <property type="project" value="UniProtKB-KW"/>
</dbReference>
<evidence type="ECO:0000256" key="3">
    <source>
        <dbReference type="ARBA" id="ARBA00022741"/>
    </source>
</evidence>
<dbReference type="Pfam" id="PF17941">
    <property type="entry name" value="PP_kinase_C_1"/>
    <property type="match status" value="1"/>
</dbReference>
<protein>
    <recommendedName>
        <fullName evidence="6 7">Polyphosphate kinase</fullName>
        <ecNumber evidence="6 7">2.7.4.1</ecNumber>
    </recommendedName>
    <alternativeName>
        <fullName evidence="6">ATP-polyphosphate phosphotransferase</fullName>
    </alternativeName>
    <alternativeName>
        <fullName evidence="6">Polyphosphoric acid kinase</fullName>
    </alternativeName>
</protein>
<feature type="domain" description="Polyphosphate kinase N-terminal" evidence="10">
    <location>
        <begin position="29"/>
        <end position="133"/>
    </location>
</feature>
<organism evidence="13 14">
    <name type="scientific">Tardiphaga robiniae</name>
    <dbReference type="NCBI Taxonomy" id="943830"/>
    <lineage>
        <taxon>Bacteria</taxon>
        <taxon>Pseudomonadati</taxon>
        <taxon>Pseudomonadota</taxon>
        <taxon>Alphaproteobacteria</taxon>
        <taxon>Hyphomicrobiales</taxon>
        <taxon>Nitrobacteraceae</taxon>
        <taxon>Tardiphaga</taxon>
    </lineage>
</organism>
<dbReference type="InterPro" id="IPR024953">
    <property type="entry name" value="PP_kinase_middle"/>
</dbReference>
<dbReference type="SUPFAM" id="SSF56024">
    <property type="entry name" value="Phospholipase D/nuclease"/>
    <property type="match status" value="2"/>
</dbReference>
<comment type="cofactor">
    <cofactor evidence="6">
        <name>Mg(2+)</name>
        <dbReference type="ChEBI" id="CHEBI:18420"/>
    </cofactor>
</comment>
<comment type="catalytic activity">
    <reaction evidence="6 7">
        <text>[phosphate](n) + ATP = [phosphate](n+1) + ADP</text>
        <dbReference type="Rhea" id="RHEA:19573"/>
        <dbReference type="Rhea" id="RHEA-COMP:9859"/>
        <dbReference type="Rhea" id="RHEA-COMP:14280"/>
        <dbReference type="ChEBI" id="CHEBI:16838"/>
        <dbReference type="ChEBI" id="CHEBI:30616"/>
        <dbReference type="ChEBI" id="CHEBI:456216"/>
        <dbReference type="EC" id="2.7.4.1"/>
    </reaction>
</comment>
<dbReference type="NCBIfam" id="TIGR03705">
    <property type="entry name" value="poly_P_kin"/>
    <property type="match status" value="1"/>
</dbReference>
<dbReference type="STRING" id="943830.A4A58_23270"/>
<evidence type="ECO:0000256" key="4">
    <source>
        <dbReference type="ARBA" id="ARBA00022777"/>
    </source>
</evidence>
<reference evidence="13 14" key="1">
    <citation type="submission" date="2016-03" db="EMBL/GenBank/DDBJ databases">
        <title>Microsymbionts genomes from the relict species Vavilovia formosa (Stev.) Fed.</title>
        <authorList>
            <person name="Kopat V."/>
            <person name="Chirak E."/>
            <person name="Kimeklis A."/>
            <person name="Andronov E."/>
        </authorList>
    </citation>
    <scope>NUCLEOTIDE SEQUENCE [LARGE SCALE GENOMIC DNA]</scope>
    <source>
        <strain evidence="13 14">Vaf07</strain>
    </source>
</reference>
<dbReference type="HAMAP" id="MF_00347">
    <property type="entry name" value="Polyphosphate_kinase"/>
    <property type="match status" value="1"/>
</dbReference>
<feature type="compositionally biased region" description="Basic and acidic residues" evidence="8">
    <location>
        <begin position="713"/>
        <end position="733"/>
    </location>
</feature>
<evidence type="ECO:0000256" key="7">
    <source>
        <dbReference type="RuleBase" id="RU003800"/>
    </source>
</evidence>
<keyword evidence="5 6" id="KW-0067">ATP-binding</keyword>
<sequence>MDSAEEIVIEEKKGEAKPAEVVASGPERFINRELSWLHFNRRVLEESVNPGHPALERVRFLSISANNLDEFFMVRVAGIKAQVREGITERSPDGLTPAEQLVLINSAVSKLGSDQQAIWRDQRGMLADVGIALLDGKEVSKADRTWIEDHFLHNIFPLLTPLAIDPAHPFPFIPSLGFTIALHLSRVSDGKTMNALIRMPGKIDRFIRLPTLGKDGAVRLITLEQATGLFIARLFPGYTVQGQGAFRIIRDSELEVEEEAEDLVRLFETALKRRRRGSVIRLEIEASMPAELRAFVQRALATSDDEILLVDGILAMNEVSQLTRLDRPDLEFVPYVPRHPERVRDHGGDIFAAIRQKDLIVHHPYESFDVVVQFLQQAARDPDVVAIKQTLYRTSNNSPIVRTLVEAAEAGKSVTALVELRARFDEEANIRWARDLERAGVQVVYGFLELKTHAKLSLVVRREGGSLTTYVHTGTGNYHPVTARIYTDLSYFTSDPIIGRDAARVFNYITGYAEPSDIEKMAVSPLTLRGRMLEHIRGEAAFARSGKPGAIWLKMNSLVDPEIIDALYEASNAGVSVELIVRGICCLRPGVPGLSENIRVKSIIGRFLEHGRIYCFGMGNGLPSPKAAIYISSADMMPRNLDRRVEVLCPLQNPTVHTQVLEQIMVANLKDTEQSWQLLPDGSSTRMKAAKGEEPFNVHNYFMTNPSLSGRGKSLEKSSPRRLTRRSERHQSS</sequence>
<dbReference type="AlphaFoldDB" id="A0A164A8Y4"/>
<keyword evidence="3 6" id="KW-0547">Nucleotide-binding</keyword>
<keyword evidence="6" id="KW-0479">Metal-binding</keyword>
<feature type="active site" description="Phosphohistidine intermediate" evidence="6">
    <location>
        <position position="453"/>
    </location>
</feature>
<dbReference type="EMBL" id="LVYV01000004">
    <property type="protein sequence ID" value="KZD24435.1"/>
    <property type="molecule type" value="Genomic_DNA"/>
</dbReference>
<dbReference type="SUPFAM" id="SSF143724">
    <property type="entry name" value="PHP14-like"/>
    <property type="match status" value="1"/>
</dbReference>
<proteinExistence type="inferred from homology"/>
<gene>
    <name evidence="6" type="primary">ppk</name>
    <name evidence="13" type="ORF">A4A58_23270</name>
</gene>
<evidence type="ECO:0000259" key="12">
    <source>
        <dbReference type="Pfam" id="PF17941"/>
    </source>
</evidence>
<dbReference type="NCBIfam" id="NF003919">
    <property type="entry name" value="PRK05443.1-4"/>
    <property type="match status" value="1"/>
</dbReference>